<protein>
    <submittedName>
        <fullName evidence="2">Predicted protein</fullName>
    </submittedName>
</protein>
<evidence type="ECO:0000256" key="1">
    <source>
        <dbReference type="SAM" id="MobiDB-lite"/>
    </source>
</evidence>
<name>F2CR44_HORVV</name>
<evidence type="ECO:0000313" key="2">
    <source>
        <dbReference type="EMBL" id="BAJ85315.1"/>
    </source>
</evidence>
<proteinExistence type="evidence at transcript level"/>
<organism evidence="2">
    <name type="scientific">Hordeum vulgare subsp. vulgare</name>
    <name type="common">Domesticated barley</name>
    <dbReference type="NCBI Taxonomy" id="112509"/>
    <lineage>
        <taxon>Eukaryota</taxon>
        <taxon>Viridiplantae</taxon>
        <taxon>Streptophyta</taxon>
        <taxon>Embryophyta</taxon>
        <taxon>Tracheophyta</taxon>
        <taxon>Spermatophyta</taxon>
        <taxon>Magnoliopsida</taxon>
        <taxon>Liliopsida</taxon>
        <taxon>Poales</taxon>
        <taxon>Poaceae</taxon>
        <taxon>BOP clade</taxon>
        <taxon>Pooideae</taxon>
        <taxon>Triticodae</taxon>
        <taxon>Triticeae</taxon>
        <taxon>Hordeinae</taxon>
        <taxon>Hordeum</taxon>
    </lineage>
</organism>
<dbReference type="EMBL" id="AK354096">
    <property type="protein sequence ID" value="BAJ85315.1"/>
    <property type="molecule type" value="mRNA"/>
</dbReference>
<feature type="compositionally biased region" description="Low complexity" evidence="1">
    <location>
        <begin position="93"/>
        <end position="109"/>
    </location>
</feature>
<sequence length="178" mass="19356">MFTVLIGKTAWIRPCSTCKLFKGHGKSIGENLICAFLKAAYSSTRKLVKPRRSKRVAAELAEIYLKLTGIRHCMSKEAAARRNLSPPVRITASSTFTTETRPSTFTAETRPSTGRMKQATGGLNQGGRHRRRAEQGGGARAAMTGKRTRGGGQCRAQSGADDAGLLHCMHDRERAAPR</sequence>
<reference evidence="2" key="1">
    <citation type="journal article" date="2011" name="Plant Physiol.">
        <title>Comprehensive sequence analysis of 24,783 barley full-length cDNAs derived from 12 clone libraries.</title>
        <authorList>
            <person name="Matsumoto T."/>
            <person name="Tanaka T."/>
            <person name="Sakai H."/>
            <person name="Amano N."/>
            <person name="Kanamori H."/>
            <person name="Kurita K."/>
            <person name="Kikuta A."/>
            <person name="Kamiya K."/>
            <person name="Yamamoto M."/>
            <person name="Ikawa H."/>
            <person name="Fujii N."/>
            <person name="Hori K."/>
            <person name="Itoh T."/>
            <person name="Sato K."/>
        </authorList>
    </citation>
    <scope>NUCLEOTIDE SEQUENCE</scope>
    <source>
        <tissue evidence="2">Shoot</tissue>
    </source>
</reference>
<accession>F2CR44</accession>
<dbReference type="AlphaFoldDB" id="F2CR44"/>
<feature type="region of interest" description="Disordered" evidence="1">
    <location>
        <begin position="91"/>
        <end position="159"/>
    </location>
</feature>